<keyword evidence="3" id="KW-1185">Reference proteome</keyword>
<feature type="transmembrane region" description="Helical" evidence="1">
    <location>
        <begin position="6"/>
        <end position="26"/>
    </location>
</feature>
<accession>A0AAP2W6A4</accession>
<comment type="caution">
    <text evidence="2">The sequence shown here is derived from an EMBL/GenBank/DDBJ whole genome shotgun (WGS) entry which is preliminary data.</text>
</comment>
<name>A0AAP2W6A4_9EURY</name>
<dbReference type="AlphaFoldDB" id="A0AAP2W6A4"/>
<keyword evidence="1" id="KW-1133">Transmembrane helix</keyword>
<dbReference type="EMBL" id="PGCK01000007">
    <property type="protein sequence ID" value="MCD1295138.1"/>
    <property type="molecule type" value="Genomic_DNA"/>
</dbReference>
<evidence type="ECO:0000256" key="1">
    <source>
        <dbReference type="SAM" id="Phobius"/>
    </source>
</evidence>
<keyword evidence="1" id="KW-0812">Transmembrane</keyword>
<feature type="transmembrane region" description="Helical" evidence="1">
    <location>
        <begin position="93"/>
        <end position="122"/>
    </location>
</feature>
<evidence type="ECO:0000313" key="3">
    <source>
        <dbReference type="Proteomes" id="UP001320159"/>
    </source>
</evidence>
<feature type="transmembrane region" description="Helical" evidence="1">
    <location>
        <begin position="33"/>
        <end position="51"/>
    </location>
</feature>
<reference evidence="2 3" key="1">
    <citation type="submission" date="2017-11" db="EMBL/GenBank/DDBJ databases">
        <title>Isolation and Characterization of Family Methanocellaceae Species from Potential Methane Hydrate Area Offshore Southwestern Taiwan.</title>
        <authorList>
            <person name="Zhang W.-L."/>
            <person name="Chen W.-C."/>
            <person name="Lai M.-C."/>
            <person name="Chen S.-C."/>
        </authorList>
    </citation>
    <scope>NUCLEOTIDE SEQUENCE [LARGE SCALE GENOMIC DNA]</scope>
    <source>
        <strain evidence="2 3">CWC-04</strain>
    </source>
</reference>
<gene>
    <name evidence="2" type="ORF">CUJ83_09020</name>
</gene>
<feature type="transmembrane region" description="Helical" evidence="1">
    <location>
        <begin position="142"/>
        <end position="160"/>
    </location>
</feature>
<evidence type="ECO:0000313" key="2">
    <source>
        <dbReference type="EMBL" id="MCD1295138.1"/>
    </source>
</evidence>
<sequence length="209" mass="23542">MEYNVLLLYLLGFLGPLLIYLTRYVARGRTKDMTRLWFVTFFAFIIFYWLAGNDYIISNVEPIGYALLWPVVAILSFWAVFKLTEKEPSPIPFFDWMVSFLIAALFAFLLDGIAGAMGWYTYNPAMIDATAIMNPISGTKTPAVIPLMLGILLMGVHFLAMKFHTILKEKMKVSESSTTLLLSGLAVILGGLLWIVTEFVMGVAKEIFL</sequence>
<dbReference type="Proteomes" id="UP001320159">
    <property type="component" value="Unassembled WGS sequence"/>
</dbReference>
<protein>
    <submittedName>
        <fullName evidence="2">Uncharacterized protein</fullName>
    </submittedName>
</protein>
<proteinExistence type="predicted"/>
<keyword evidence="1" id="KW-0472">Membrane</keyword>
<feature type="transmembrane region" description="Helical" evidence="1">
    <location>
        <begin position="63"/>
        <end position="81"/>
    </location>
</feature>
<organism evidence="2 3">
    <name type="scientific">Methanooceanicella nereidis</name>
    <dbReference type="NCBI Taxonomy" id="2052831"/>
    <lineage>
        <taxon>Archaea</taxon>
        <taxon>Methanobacteriati</taxon>
        <taxon>Methanobacteriota</taxon>
        <taxon>Stenosarchaea group</taxon>
        <taxon>Methanomicrobia</taxon>
        <taxon>Methanocellales</taxon>
        <taxon>Methanocellaceae</taxon>
        <taxon>Methanooceanicella</taxon>
    </lineage>
</organism>
<feature type="transmembrane region" description="Helical" evidence="1">
    <location>
        <begin position="180"/>
        <end position="204"/>
    </location>
</feature>
<dbReference type="RefSeq" id="WP_230741989.1">
    <property type="nucleotide sequence ID" value="NZ_PGCK01000007.1"/>
</dbReference>